<reference evidence="1 2" key="1">
    <citation type="submission" date="2020-03" db="EMBL/GenBank/DDBJ databases">
        <authorList>
            <person name="Kim M.K."/>
        </authorList>
    </citation>
    <scope>NUCLEOTIDE SEQUENCE [LARGE SCALE GENOMIC DNA]</scope>
    <source>
        <strain evidence="1 2">BT328</strain>
    </source>
</reference>
<keyword evidence="1" id="KW-0645">Protease</keyword>
<evidence type="ECO:0000313" key="2">
    <source>
        <dbReference type="Proteomes" id="UP000501802"/>
    </source>
</evidence>
<dbReference type="PROSITE" id="PS51257">
    <property type="entry name" value="PROKAR_LIPOPROTEIN"/>
    <property type="match status" value="1"/>
</dbReference>
<dbReference type="Pfam" id="PF13620">
    <property type="entry name" value="CarboxypepD_reg"/>
    <property type="match status" value="1"/>
</dbReference>
<accession>A0A6G9AR88</accession>
<dbReference type="Proteomes" id="UP000501802">
    <property type="component" value="Chromosome"/>
</dbReference>
<dbReference type="Gene3D" id="2.60.40.1120">
    <property type="entry name" value="Carboxypeptidase-like, regulatory domain"/>
    <property type="match status" value="1"/>
</dbReference>
<dbReference type="SUPFAM" id="SSF49464">
    <property type="entry name" value="Carboxypeptidase regulatory domain-like"/>
    <property type="match status" value="1"/>
</dbReference>
<gene>
    <name evidence="1" type="ORF">G8759_20315</name>
</gene>
<protein>
    <submittedName>
        <fullName evidence="1">Carboxypeptidase regulatory-like domain-containing protein</fullName>
    </submittedName>
</protein>
<dbReference type="EMBL" id="CP050063">
    <property type="protein sequence ID" value="QIP14795.1"/>
    <property type="molecule type" value="Genomic_DNA"/>
</dbReference>
<dbReference type="RefSeq" id="WP_167211570.1">
    <property type="nucleotide sequence ID" value="NZ_CP050063.1"/>
</dbReference>
<sequence length="242" mass="26278">MKTRIFLLITTLALIGTACKKEIAGNDNLTPQQGFVSGRVVDTQGNPIANASIVVNNTQFYNHNILGRTDASGRYKLELTPGSWYIRGTTEIKFDNKRYVLDLHSETDVAFSGTEGAVRNLSLKIAGERTGEFGDVGYYGGQIEVVGLGIDTEAVELTLQPVGPLMDGKNGKALTAKPDRMYIDDVPLGKYTVTARYGTDRKPLKLRILDSGRAYGSSLTASFDPAYSGAQGRYKLNVEVAE</sequence>
<name>A0A6G9AR88_9BACT</name>
<evidence type="ECO:0000313" key="1">
    <source>
        <dbReference type="EMBL" id="QIP14795.1"/>
    </source>
</evidence>
<keyword evidence="1" id="KW-0378">Hydrolase</keyword>
<proteinExistence type="predicted"/>
<dbReference type="AlphaFoldDB" id="A0A6G9AR88"/>
<keyword evidence="1" id="KW-0121">Carboxypeptidase</keyword>
<dbReference type="InterPro" id="IPR008969">
    <property type="entry name" value="CarboxyPept-like_regulatory"/>
</dbReference>
<dbReference type="KEGG" id="spib:G8759_20315"/>
<dbReference type="GO" id="GO:0004180">
    <property type="term" value="F:carboxypeptidase activity"/>
    <property type="evidence" value="ECO:0007669"/>
    <property type="project" value="UniProtKB-KW"/>
</dbReference>
<keyword evidence="2" id="KW-1185">Reference proteome</keyword>
<organism evidence="1 2">
    <name type="scientific">Spirosoma aureum</name>
    <dbReference type="NCBI Taxonomy" id="2692134"/>
    <lineage>
        <taxon>Bacteria</taxon>
        <taxon>Pseudomonadati</taxon>
        <taxon>Bacteroidota</taxon>
        <taxon>Cytophagia</taxon>
        <taxon>Cytophagales</taxon>
        <taxon>Cytophagaceae</taxon>
        <taxon>Spirosoma</taxon>
    </lineage>
</organism>